<evidence type="ECO:0000313" key="2">
    <source>
        <dbReference type="Proteomes" id="UP001148838"/>
    </source>
</evidence>
<reference evidence="1 2" key="1">
    <citation type="journal article" date="2022" name="Allergy">
        <title>Genome assembly and annotation of Periplaneta americana reveal a comprehensive cockroach allergen profile.</title>
        <authorList>
            <person name="Wang L."/>
            <person name="Xiong Q."/>
            <person name="Saelim N."/>
            <person name="Wang L."/>
            <person name="Nong W."/>
            <person name="Wan A.T."/>
            <person name="Shi M."/>
            <person name="Liu X."/>
            <person name="Cao Q."/>
            <person name="Hui J.H.L."/>
            <person name="Sookrung N."/>
            <person name="Leung T.F."/>
            <person name="Tungtrongchitr A."/>
            <person name="Tsui S.K.W."/>
        </authorList>
    </citation>
    <scope>NUCLEOTIDE SEQUENCE [LARGE SCALE GENOMIC DNA]</scope>
    <source>
        <strain evidence="1">PWHHKU_190912</strain>
    </source>
</reference>
<dbReference type="EMBL" id="JAJSOF020000013">
    <property type="protein sequence ID" value="KAJ4442566.1"/>
    <property type="molecule type" value="Genomic_DNA"/>
</dbReference>
<keyword evidence="2" id="KW-1185">Reference proteome</keyword>
<sequence length="134" mass="15771">VPSKRCISINDSEEELCTIYDSVDFKEPVLYMSPNGVVKEEIRPVRLITVYNEVDGQMTPEELILVLRITQTHFNEIINKPHRVETFEYQVSTSRQCFSRNRQSFVQRVIARMGESRTVYRVLMGRKRSWAKDL</sequence>
<name>A0ABQ8T8Z2_PERAM</name>
<comment type="caution">
    <text evidence="1">The sequence shown here is derived from an EMBL/GenBank/DDBJ whole genome shotgun (WGS) entry which is preliminary data.</text>
</comment>
<feature type="non-terminal residue" evidence="1">
    <location>
        <position position="1"/>
    </location>
</feature>
<proteinExistence type="predicted"/>
<gene>
    <name evidence="1" type="ORF">ANN_04153</name>
</gene>
<protein>
    <submittedName>
        <fullName evidence="1">Uncharacterized protein</fullName>
    </submittedName>
</protein>
<accession>A0ABQ8T8Z2</accession>
<evidence type="ECO:0000313" key="1">
    <source>
        <dbReference type="EMBL" id="KAJ4442566.1"/>
    </source>
</evidence>
<dbReference type="Proteomes" id="UP001148838">
    <property type="component" value="Unassembled WGS sequence"/>
</dbReference>
<organism evidence="1 2">
    <name type="scientific">Periplaneta americana</name>
    <name type="common">American cockroach</name>
    <name type="synonym">Blatta americana</name>
    <dbReference type="NCBI Taxonomy" id="6978"/>
    <lineage>
        <taxon>Eukaryota</taxon>
        <taxon>Metazoa</taxon>
        <taxon>Ecdysozoa</taxon>
        <taxon>Arthropoda</taxon>
        <taxon>Hexapoda</taxon>
        <taxon>Insecta</taxon>
        <taxon>Pterygota</taxon>
        <taxon>Neoptera</taxon>
        <taxon>Polyneoptera</taxon>
        <taxon>Dictyoptera</taxon>
        <taxon>Blattodea</taxon>
        <taxon>Blattoidea</taxon>
        <taxon>Blattidae</taxon>
        <taxon>Blattinae</taxon>
        <taxon>Periplaneta</taxon>
    </lineage>
</organism>